<gene>
    <name evidence="4" type="ORF">UFOPK1619_00582</name>
</gene>
<accession>A0A6J6DQR9</accession>
<comment type="similarity">
    <text evidence="1">Belongs to the MurCDEF family. MurE subfamily.</text>
</comment>
<dbReference type="GO" id="GO:0008360">
    <property type="term" value="P:regulation of cell shape"/>
    <property type="evidence" value="ECO:0007669"/>
    <property type="project" value="InterPro"/>
</dbReference>
<dbReference type="InterPro" id="IPR036615">
    <property type="entry name" value="Mur_ligase_C_dom_sf"/>
</dbReference>
<dbReference type="InterPro" id="IPR005761">
    <property type="entry name" value="UDP-N-AcMur-Glu-dNH2Pim_ligase"/>
</dbReference>
<evidence type="ECO:0000259" key="3">
    <source>
        <dbReference type="Pfam" id="PF08245"/>
    </source>
</evidence>
<feature type="domain" description="Mur ligase C-terminal" evidence="2">
    <location>
        <begin position="145"/>
        <end position="272"/>
    </location>
</feature>
<dbReference type="InterPro" id="IPR013221">
    <property type="entry name" value="Mur_ligase_cen"/>
</dbReference>
<proteinExistence type="inferred from homology"/>
<dbReference type="Pfam" id="PF08245">
    <property type="entry name" value="Mur_ligase_M"/>
    <property type="match status" value="1"/>
</dbReference>
<dbReference type="SUPFAM" id="SSF53623">
    <property type="entry name" value="MurD-like peptide ligases, catalytic domain"/>
    <property type="match status" value="1"/>
</dbReference>
<dbReference type="GO" id="GO:0005737">
    <property type="term" value="C:cytoplasm"/>
    <property type="evidence" value="ECO:0007669"/>
    <property type="project" value="InterPro"/>
</dbReference>
<dbReference type="InterPro" id="IPR036565">
    <property type="entry name" value="Mur-like_cat_sf"/>
</dbReference>
<evidence type="ECO:0000256" key="1">
    <source>
        <dbReference type="ARBA" id="ARBA00005898"/>
    </source>
</evidence>
<name>A0A6J6DQR9_9ZZZZ</name>
<dbReference type="GO" id="GO:0016881">
    <property type="term" value="F:acid-amino acid ligase activity"/>
    <property type="evidence" value="ECO:0007669"/>
    <property type="project" value="InterPro"/>
</dbReference>
<dbReference type="GO" id="GO:0051301">
    <property type="term" value="P:cell division"/>
    <property type="evidence" value="ECO:0007669"/>
    <property type="project" value="InterPro"/>
</dbReference>
<dbReference type="PANTHER" id="PTHR23135">
    <property type="entry name" value="MUR LIGASE FAMILY MEMBER"/>
    <property type="match status" value="1"/>
</dbReference>
<dbReference type="NCBIfam" id="TIGR01085">
    <property type="entry name" value="murE"/>
    <property type="match status" value="1"/>
</dbReference>
<dbReference type="PANTHER" id="PTHR23135:SF4">
    <property type="entry name" value="UDP-N-ACETYLMURAMOYL-L-ALANYL-D-GLUTAMATE--2,6-DIAMINOPIMELATE LIGASE MURE HOMOLOG, CHLOROPLASTIC"/>
    <property type="match status" value="1"/>
</dbReference>
<dbReference type="SUPFAM" id="SSF53244">
    <property type="entry name" value="MurD-like peptide ligases, peptide-binding domain"/>
    <property type="match status" value="1"/>
</dbReference>
<dbReference type="EMBL" id="CAEZTI010000098">
    <property type="protein sequence ID" value="CAB4564493.1"/>
    <property type="molecule type" value="Genomic_DNA"/>
</dbReference>
<dbReference type="InterPro" id="IPR004101">
    <property type="entry name" value="Mur_ligase_C"/>
</dbReference>
<dbReference type="AlphaFoldDB" id="A0A6J6DQR9"/>
<evidence type="ECO:0000259" key="2">
    <source>
        <dbReference type="Pfam" id="PF02875"/>
    </source>
</evidence>
<dbReference type="Gene3D" id="3.40.1190.10">
    <property type="entry name" value="Mur-like, catalytic domain"/>
    <property type="match status" value="1"/>
</dbReference>
<dbReference type="Pfam" id="PF02875">
    <property type="entry name" value="Mur_ligase_C"/>
    <property type="match status" value="1"/>
</dbReference>
<reference evidence="4" key="1">
    <citation type="submission" date="2020-05" db="EMBL/GenBank/DDBJ databases">
        <authorList>
            <person name="Chiriac C."/>
            <person name="Salcher M."/>
            <person name="Ghai R."/>
            <person name="Kavagutti S V."/>
        </authorList>
    </citation>
    <scope>NUCLEOTIDE SEQUENCE</scope>
</reference>
<evidence type="ECO:0000313" key="4">
    <source>
        <dbReference type="EMBL" id="CAB4564493.1"/>
    </source>
</evidence>
<protein>
    <submittedName>
        <fullName evidence="4">Unannotated protein</fullName>
    </submittedName>
</protein>
<organism evidence="4">
    <name type="scientific">freshwater metagenome</name>
    <dbReference type="NCBI Taxonomy" id="449393"/>
    <lineage>
        <taxon>unclassified sequences</taxon>
        <taxon>metagenomes</taxon>
        <taxon>ecological metagenomes</taxon>
    </lineage>
</organism>
<dbReference type="GO" id="GO:0005524">
    <property type="term" value="F:ATP binding"/>
    <property type="evidence" value="ECO:0007669"/>
    <property type="project" value="InterPro"/>
</dbReference>
<dbReference type="Gene3D" id="3.90.190.20">
    <property type="entry name" value="Mur ligase, C-terminal domain"/>
    <property type="match status" value="1"/>
</dbReference>
<sequence length="304" mass="32528">MEVSSHGLVMGRVNGILFDVAVFTNLGRDHLDFHGSYENYFAAKAQLFTPALAQHAVINADDKYGQLLIDVCEVGVTTFGRAVADDVRVDVGSVDFEWNSLSVHLSMGGEFSLYNALAAMTAAQILGVTDGVIVNGCERVAGVPGRFESVPNEEGIGVVVDYAHTPESLEGVLHSARLLTEGRIIVVFGCGGDRDAGKRSVMGEIASRLSDVVYVTSDNPRSEDPSAIIEEIMKGTRSNTAVVHSCVDRSEAIHDAISEARIGDIVVVAGKGHESTQETRGVVIPFDDVDVARVALLSRKKNDR</sequence>
<feature type="domain" description="Mur ligase central" evidence="3">
    <location>
        <begin position="1"/>
        <end position="123"/>
    </location>
</feature>